<proteinExistence type="predicted"/>
<dbReference type="EMBL" id="CM037621">
    <property type="protein sequence ID" value="KAH8001219.1"/>
    <property type="molecule type" value="Genomic_DNA"/>
</dbReference>
<gene>
    <name evidence="1" type="primary">ZMIZ1_3</name>
    <name evidence="1" type="ORF">K3G42_002333</name>
</gene>
<organism evidence="1 2">
    <name type="scientific">Sphaerodactylus townsendi</name>
    <dbReference type="NCBI Taxonomy" id="933632"/>
    <lineage>
        <taxon>Eukaryota</taxon>
        <taxon>Metazoa</taxon>
        <taxon>Chordata</taxon>
        <taxon>Craniata</taxon>
        <taxon>Vertebrata</taxon>
        <taxon>Euteleostomi</taxon>
        <taxon>Lepidosauria</taxon>
        <taxon>Squamata</taxon>
        <taxon>Bifurcata</taxon>
        <taxon>Gekkota</taxon>
        <taxon>Sphaerodactylidae</taxon>
        <taxon>Sphaerodactylus</taxon>
    </lineage>
</organism>
<comment type="caution">
    <text evidence="1">The sequence shown here is derived from an EMBL/GenBank/DDBJ whole genome shotgun (WGS) entry which is preliminary data.</text>
</comment>
<keyword evidence="2" id="KW-1185">Reference proteome</keyword>
<evidence type="ECO:0000313" key="1">
    <source>
        <dbReference type="EMBL" id="KAH8001219.1"/>
    </source>
</evidence>
<accession>A0ACB8F7S3</accession>
<name>A0ACB8F7S3_9SAUR</name>
<sequence length="91" mass="9540">MLPKEEQVLGNPMANANNPMNPGGNPMASGMTTSNPGMNSPQFAGQQQQFSAKAGSNQPYIQQSMYGRPNYPGSGGFGGRERPVYSAAASE</sequence>
<reference evidence="1" key="1">
    <citation type="submission" date="2021-08" db="EMBL/GenBank/DDBJ databases">
        <title>The first chromosome-level gecko genome reveals the dynamic sex chromosomes of Neotropical dwarf geckos (Sphaerodactylidae: Sphaerodactylus).</title>
        <authorList>
            <person name="Pinto B.J."/>
            <person name="Keating S.E."/>
            <person name="Gamble T."/>
        </authorList>
    </citation>
    <scope>NUCLEOTIDE SEQUENCE</scope>
    <source>
        <strain evidence="1">TG3544</strain>
    </source>
</reference>
<protein>
    <submittedName>
        <fullName evidence="1">Zinc finger MIZ domain-containing protein 1</fullName>
    </submittedName>
</protein>
<evidence type="ECO:0000313" key="2">
    <source>
        <dbReference type="Proteomes" id="UP000827872"/>
    </source>
</evidence>
<dbReference type="Proteomes" id="UP000827872">
    <property type="component" value="Linkage Group LG08"/>
</dbReference>